<proteinExistence type="predicted"/>
<name>A0A5K0U8N2_9VIRU</name>
<dbReference type="EMBL" id="UPSH01000001">
    <property type="protein sequence ID" value="VBB18428.1"/>
    <property type="molecule type" value="Genomic_DNA"/>
</dbReference>
<keyword evidence="2" id="KW-1185">Reference proteome</keyword>
<dbReference type="Proteomes" id="UP000594342">
    <property type="component" value="Unassembled WGS sequence"/>
</dbReference>
<gene>
    <name evidence="1" type="ORF">YASMINEVIRUS_891</name>
</gene>
<sequence>MIILKFTLDTPFYMLKRVFALLGDKQDESVIVDTSAKPLDNVKVAQLIKKLSYNARDVVVLLHENITSINASDLNELISSSYGDESRTEIFNLFIKKTVNFTEEFFTKLADRMDSDRFLQMLLANKDFFLTIDCFSPEKISKRFLRKTVRNTFCEAFGLPTEQIEKREDGFEVYGTFVPRSTLKPNKTVEFGSEKSPYHVQITMRDNNCISVTHNITHKSGFSSSTVSGNYTGVWIIDSNHMRPE</sequence>
<reference evidence="1 2" key="1">
    <citation type="submission" date="2018-10" db="EMBL/GenBank/DDBJ databases">
        <authorList>
            <consortium name="IHU Genomes"/>
        </authorList>
    </citation>
    <scope>NUCLEOTIDE SEQUENCE [LARGE SCALE GENOMIC DNA]</scope>
    <source>
        <strain evidence="1 2">A1</strain>
    </source>
</reference>
<evidence type="ECO:0000313" key="2">
    <source>
        <dbReference type="Proteomes" id="UP000594342"/>
    </source>
</evidence>
<protein>
    <submittedName>
        <fullName evidence="1">Uncharacterized protein</fullName>
    </submittedName>
</protein>
<comment type="caution">
    <text evidence="1">The sequence shown here is derived from an EMBL/GenBank/DDBJ whole genome shotgun (WGS) entry which is preliminary data.</text>
</comment>
<evidence type="ECO:0000313" key="1">
    <source>
        <dbReference type="EMBL" id="VBB18428.1"/>
    </source>
</evidence>
<organism evidence="1 2">
    <name type="scientific">Yasminevirus sp. GU-2018</name>
    <dbReference type="NCBI Taxonomy" id="2420051"/>
    <lineage>
        <taxon>Viruses</taxon>
        <taxon>Varidnaviria</taxon>
        <taxon>Bamfordvirae</taxon>
        <taxon>Nucleocytoviricota</taxon>
        <taxon>Megaviricetes</taxon>
        <taxon>Imitervirales</taxon>
        <taxon>Mimiviridae</taxon>
        <taxon>Klosneuvirinae</taxon>
        <taxon>Yasminevirus</taxon>
        <taxon>Yasminevirus saudimassiliense</taxon>
    </lineage>
</organism>
<accession>A0A5K0U8N2</accession>